<keyword evidence="1 2" id="KW-0418">Kinase</keyword>
<name>A0A7C4KH13_9CHLR</name>
<dbReference type="Pfam" id="PF03881">
    <property type="entry name" value="Fructosamin_kin"/>
    <property type="match status" value="1"/>
</dbReference>
<dbReference type="PIRSF" id="PIRSF006221">
    <property type="entry name" value="Ketosamine-3-kinase"/>
    <property type="match status" value="1"/>
</dbReference>
<keyword evidence="1" id="KW-0808">Transferase</keyword>
<comment type="caution">
    <text evidence="2">The sequence shown here is derived from an EMBL/GenBank/DDBJ whole genome shotgun (WGS) entry which is preliminary data.</text>
</comment>
<gene>
    <name evidence="2" type="ORF">ENT37_00625</name>
</gene>
<dbReference type="PANTHER" id="PTHR12149">
    <property type="entry name" value="FRUCTOSAMINE 3 KINASE-RELATED PROTEIN"/>
    <property type="match status" value="1"/>
</dbReference>
<dbReference type="EMBL" id="DSYK01000031">
    <property type="protein sequence ID" value="HGS20357.1"/>
    <property type="molecule type" value="Genomic_DNA"/>
</dbReference>
<proteinExistence type="inferred from homology"/>
<evidence type="ECO:0000256" key="1">
    <source>
        <dbReference type="PIRNR" id="PIRNR006221"/>
    </source>
</evidence>
<sequence length="299" mass="34023">METLYLLGVSSTTIQLEPLHGGCINHAARLTAGNHTFFIKWNESPPPGMFQKEAMGLALIKQTKTIRVPEVLGYFEGEGIQQSLPAFILMEFIPSGKRLSSYTFQNLGEQLAQMHLHTLSPGGKFGLEEDNYLGTSPQTNRWHEDWGNFFIEQRIKPQMELAFRNGKLPPARRSLLEKLIVRIPEILGNQTHQPVLLHGDLWIGNVLNDPNDHPVLIDPAVFYGDREAEIAYTRLFGGFQSEFYLAYQQVFPLETGFEIRKDLYNLYHLLNHLNLFGEPYGMQVDAIARYFVGQKSSIT</sequence>
<dbReference type="PANTHER" id="PTHR12149:SF8">
    <property type="entry name" value="PROTEIN-RIBULOSAMINE 3-KINASE"/>
    <property type="match status" value="1"/>
</dbReference>
<dbReference type="AlphaFoldDB" id="A0A7C4KH13"/>
<dbReference type="SUPFAM" id="SSF56112">
    <property type="entry name" value="Protein kinase-like (PK-like)"/>
    <property type="match status" value="1"/>
</dbReference>
<dbReference type="InterPro" id="IPR016477">
    <property type="entry name" value="Fructo-/Ketosamine-3-kinase"/>
</dbReference>
<dbReference type="InterPro" id="IPR011009">
    <property type="entry name" value="Kinase-like_dom_sf"/>
</dbReference>
<dbReference type="Gene3D" id="3.90.1200.10">
    <property type="match status" value="1"/>
</dbReference>
<organism evidence="2">
    <name type="scientific">Anaerolinea thermolimosa</name>
    <dbReference type="NCBI Taxonomy" id="229919"/>
    <lineage>
        <taxon>Bacteria</taxon>
        <taxon>Bacillati</taxon>
        <taxon>Chloroflexota</taxon>
        <taxon>Anaerolineae</taxon>
        <taxon>Anaerolineales</taxon>
        <taxon>Anaerolineaceae</taxon>
        <taxon>Anaerolinea</taxon>
    </lineage>
</organism>
<reference evidence="2" key="1">
    <citation type="journal article" date="2020" name="mSystems">
        <title>Genome- and Community-Level Interaction Insights into Carbon Utilization and Element Cycling Functions of Hydrothermarchaeota in Hydrothermal Sediment.</title>
        <authorList>
            <person name="Zhou Z."/>
            <person name="Liu Y."/>
            <person name="Xu W."/>
            <person name="Pan J."/>
            <person name="Luo Z.H."/>
            <person name="Li M."/>
        </authorList>
    </citation>
    <scope>NUCLEOTIDE SEQUENCE [LARGE SCALE GENOMIC DNA]</scope>
    <source>
        <strain evidence="2">SpSt-573</strain>
    </source>
</reference>
<comment type="similarity">
    <text evidence="1">Belongs to the fructosamine kinase family.</text>
</comment>
<evidence type="ECO:0000313" key="2">
    <source>
        <dbReference type="EMBL" id="HGS20357.1"/>
    </source>
</evidence>
<dbReference type="Gene3D" id="3.30.200.20">
    <property type="entry name" value="Phosphorylase Kinase, domain 1"/>
    <property type="match status" value="1"/>
</dbReference>
<accession>A0A7C4KH13</accession>
<dbReference type="GO" id="GO:0016301">
    <property type="term" value="F:kinase activity"/>
    <property type="evidence" value="ECO:0007669"/>
    <property type="project" value="UniProtKB-UniRule"/>
</dbReference>
<protein>
    <submittedName>
        <fullName evidence="2">Fructosamine kinase</fullName>
    </submittedName>
</protein>